<feature type="region of interest" description="Disordered" evidence="1">
    <location>
        <begin position="1"/>
        <end position="146"/>
    </location>
</feature>
<dbReference type="Proteomes" id="UP000008062">
    <property type="component" value="Chromosome 7"/>
</dbReference>
<dbReference type="EMBL" id="CM001202">
    <property type="protein sequence ID" value="EGP85966.1"/>
    <property type="molecule type" value="Genomic_DNA"/>
</dbReference>
<dbReference type="HOGENOM" id="CLU_712143_0_0_1"/>
<accession>F9XEW2</accession>
<sequence>MFRELQPKQQVHFKSPSSLPRITPPQPKRSIITATMARYDLRPRHGLNAAPATANAPIDEVPSKESGSENMVRGPGGASFGMFHADDDGQPYTTQQDAPVGVATSQGPTSSKKEATPNPLNSTPIDSAAIAKPDPATDEEKLHEDNAPTQCKCHKVLKTTEILEHILTNLSSERDILRCIRVSTTFKNTIRGSIKLQRRLFFAVDNTVLTGIAVKRQRINEGESSKAENGGRQGIPANERLLRTNPFIIRPLPAEPYGEDQYADFCPNLKTYFDHRDDGVDLSIGEMFLTQPPVSNVRLAFGWWGSEDSQLVRQTVWLGLKSDGDGVKVKDVKKCFEAYLEKTHPVMISRFQDALKGRHDVALKEDCTGNQSMASSLPFDPLQLGDEG</sequence>
<name>F9XEW2_ZYMTI</name>
<evidence type="ECO:0008006" key="4">
    <source>
        <dbReference type="Google" id="ProtNLM"/>
    </source>
</evidence>
<dbReference type="RefSeq" id="XP_003850990.1">
    <property type="nucleotide sequence ID" value="XM_003850942.1"/>
</dbReference>
<reference evidence="2 3" key="1">
    <citation type="journal article" date="2011" name="PLoS Genet.">
        <title>Finished genome of the fungal wheat pathogen Mycosphaerella graminicola reveals dispensome structure, chromosome plasticity, and stealth pathogenesis.</title>
        <authorList>
            <person name="Goodwin S.B."/>
            <person name="Ben M'barek S."/>
            <person name="Dhillon B."/>
            <person name="Wittenberg A.H.J."/>
            <person name="Crane C.F."/>
            <person name="Hane J.K."/>
            <person name="Foster A.J."/>
            <person name="Van der Lee T.A.J."/>
            <person name="Grimwood J."/>
            <person name="Aerts A."/>
            <person name="Antoniw J."/>
            <person name="Bailey A."/>
            <person name="Bluhm B."/>
            <person name="Bowler J."/>
            <person name="Bristow J."/>
            <person name="van der Burgt A."/>
            <person name="Canto-Canche B."/>
            <person name="Churchill A.C.L."/>
            <person name="Conde-Ferraez L."/>
            <person name="Cools H.J."/>
            <person name="Coutinho P.M."/>
            <person name="Csukai M."/>
            <person name="Dehal P."/>
            <person name="De Wit P."/>
            <person name="Donzelli B."/>
            <person name="van de Geest H.C."/>
            <person name="van Ham R.C.H.J."/>
            <person name="Hammond-Kosack K.E."/>
            <person name="Henrissat B."/>
            <person name="Kilian A."/>
            <person name="Kobayashi A.K."/>
            <person name="Koopmann E."/>
            <person name="Kourmpetis Y."/>
            <person name="Kuzniar A."/>
            <person name="Lindquist E."/>
            <person name="Lombard V."/>
            <person name="Maliepaard C."/>
            <person name="Martins N."/>
            <person name="Mehrabi R."/>
            <person name="Nap J.P.H."/>
            <person name="Ponomarenko A."/>
            <person name="Rudd J.J."/>
            <person name="Salamov A."/>
            <person name="Schmutz J."/>
            <person name="Schouten H.J."/>
            <person name="Shapiro H."/>
            <person name="Stergiopoulos I."/>
            <person name="Torriani S.F.F."/>
            <person name="Tu H."/>
            <person name="de Vries R.P."/>
            <person name="Waalwijk C."/>
            <person name="Ware S.B."/>
            <person name="Wiebenga A."/>
            <person name="Zwiers L.-H."/>
            <person name="Oliver R.P."/>
            <person name="Grigoriev I.V."/>
            <person name="Kema G.H.J."/>
        </authorList>
    </citation>
    <scope>NUCLEOTIDE SEQUENCE [LARGE SCALE GENOMIC DNA]</scope>
    <source>
        <strain evidence="3">CBS 115943 / IPO323</strain>
    </source>
</reference>
<feature type="compositionally biased region" description="Polar residues" evidence="1">
    <location>
        <begin position="91"/>
        <end position="110"/>
    </location>
</feature>
<dbReference type="OrthoDB" id="3635570at2759"/>
<proteinExistence type="predicted"/>
<evidence type="ECO:0000313" key="2">
    <source>
        <dbReference type="EMBL" id="EGP85966.1"/>
    </source>
</evidence>
<dbReference type="CDD" id="cd09917">
    <property type="entry name" value="F-box_SF"/>
    <property type="match status" value="1"/>
</dbReference>
<evidence type="ECO:0000313" key="3">
    <source>
        <dbReference type="Proteomes" id="UP000008062"/>
    </source>
</evidence>
<dbReference type="GeneID" id="13397730"/>
<dbReference type="AlphaFoldDB" id="F9XEW2"/>
<dbReference type="InParanoid" id="F9XEW2"/>
<protein>
    <recommendedName>
        <fullName evidence="4">F-box domain-containing protein</fullName>
    </recommendedName>
</protein>
<dbReference type="KEGG" id="ztr:MYCGRDRAFT_94745"/>
<gene>
    <name evidence="2" type="ORF">MYCGRDRAFT_94745</name>
</gene>
<keyword evidence="3" id="KW-1185">Reference proteome</keyword>
<organism evidence="2 3">
    <name type="scientific">Zymoseptoria tritici (strain CBS 115943 / IPO323)</name>
    <name type="common">Speckled leaf blotch fungus</name>
    <name type="synonym">Septoria tritici</name>
    <dbReference type="NCBI Taxonomy" id="336722"/>
    <lineage>
        <taxon>Eukaryota</taxon>
        <taxon>Fungi</taxon>
        <taxon>Dikarya</taxon>
        <taxon>Ascomycota</taxon>
        <taxon>Pezizomycotina</taxon>
        <taxon>Dothideomycetes</taxon>
        <taxon>Dothideomycetidae</taxon>
        <taxon>Mycosphaerellales</taxon>
        <taxon>Mycosphaerellaceae</taxon>
        <taxon>Zymoseptoria</taxon>
    </lineage>
</organism>
<evidence type="ECO:0000256" key="1">
    <source>
        <dbReference type="SAM" id="MobiDB-lite"/>
    </source>
</evidence>